<evidence type="ECO:0000313" key="2">
    <source>
        <dbReference type="EMBL" id="SEF60990.1"/>
    </source>
</evidence>
<dbReference type="GO" id="GO:0003677">
    <property type="term" value="F:DNA binding"/>
    <property type="evidence" value="ECO:0007669"/>
    <property type="project" value="InterPro"/>
</dbReference>
<dbReference type="PANTHER" id="PTHR33215">
    <property type="entry name" value="PROTEIN DISTAL ANTENNA"/>
    <property type="match status" value="1"/>
</dbReference>
<organism evidence="2 4">
    <name type="scientific">Flavobacterium urumqiense</name>
    <dbReference type="NCBI Taxonomy" id="935224"/>
    <lineage>
        <taxon>Bacteria</taxon>
        <taxon>Pseudomonadati</taxon>
        <taxon>Bacteroidota</taxon>
        <taxon>Flavobacteriia</taxon>
        <taxon>Flavobacteriales</taxon>
        <taxon>Flavobacteriaceae</taxon>
        <taxon>Flavobacterium</taxon>
    </lineage>
</organism>
<accession>A0A1H5TDZ1</accession>
<evidence type="ECO:0000313" key="4">
    <source>
        <dbReference type="Proteomes" id="UP000236737"/>
    </source>
</evidence>
<name>A0A1H5TDZ1_9FLAO</name>
<sequence length="99" mass="11629">MKQVRKIYDKAFKEKAVQLSYERTNISELARELGVSAPQLYKWRKEFEEFGEGSFPGRGNLKLSPEQEKIHELEKRLKDAELERDILKKAIGIFSKSDR</sequence>
<dbReference type="InterPro" id="IPR009057">
    <property type="entry name" value="Homeodomain-like_sf"/>
</dbReference>
<dbReference type="OrthoDB" id="884299at2"/>
<dbReference type="InterPro" id="IPR002514">
    <property type="entry name" value="Transposase_8"/>
</dbReference>
<dbReference type="SUPFAM" id="SSF46689">
    <property type="entry name" value="Homeodomain-like"/>
    <property type="match status" value="1"/>
</dbReference>
<dbReference type="EMBL" id="FNVP01000001">
    <property type="protein sequence ID" value="SEF60990.1"/>
    <property type="molecule type" value="Genomic_DNA"/>
</dbReference>
<evidence type="ECO:0000313" key="3">
    <source>
        <dbReference type="EMBL" id="SEG52041.1"/>
    </source>
</evidence>
<dbReference type="GO" id="GO:0004803">
    <property type="term" value="F:transposase activity"/>
    <property type="evidence" value="ECO:0007669"/>
    <property type="project" value="InterPro"/>
</dbReference>
<reference evidence="2" key="1">
    <citation type="submission" date="2016-10" db="EMBL/GenBank/DDBJ databases">
        <authorList>
            <person name="de Groot N.N."/>
        </authorList>
    </citation>
    <scope>NUCLEOTIDE SEQUENCE [LARGE SCALE GENOMIC DNA]</scope>
    <source>
        <strain evidence="2">CGMCC 1.9230</strain>
    </source>
</reference>
<protein>
    <submittedName>
        <fullName evidence="2">Transposase</fullName>
    </submittedName>
</protein>
<dbReference type="EMBL" id="FNVP01000022">
    <property type="protein sequence ID" value="SEG52041.1"/>
    <property type="molecule type" value="Genomic_DNA"/>
</dbReference>
<dbReference type="Gene3D" id="1.10.10.60">
    <property type="entry name" value="Homeodomain-like"/>
    <property type="match status" value="1"/>
</dbReference>
<keyword evidence="1" id="KW-0175">Coiled coil</keyword>
<dbReference type="Pfam" id="PF01527">
    <property type="entry name" value="HTH_Tnp_1"/>
    <property type="match status" value="1"/>
</dbReference>
<evidence type="ECO:0000256" key="1">
    <source>
        <dbReference type="SAM" id="Coils"/>
    </source>
</evidence>
<dbReference type="PANTHER" id="PTHR33215:SF13">
    <property type="entry name" value="PROTEIN DISTAL ANTENNA"/>
    <property type="match status" value="1"/>
</dbReference>
<dbReference type="Proteomes" id="UP000236737">
    <property type="component" value="Unassembled WGS sequence"/>
</dbReference>
<reference evidence="4" key="2">
    <citation type="submission" date="2016-10" db="EMBL/GenBank/DDBJ databases">
        <authorList>
            <person name="Varghese N."/>
            <person name="Submissions S."/>
        </authorList>
    </citation>
    <scope>NUCLEOTIDE SEQUENCE [LARGE SCALE GENOMIC DNA]</scope>
    <source>
        <strain evidence="4">CGMCC 1.9230</strain>
    </source>
</reference>
<proteinExistence type="predicted"/>
<gene>
    <name evidence="2" type="ORF">SAMN04488130_101667</name>
    <name evidence="3" type="ORF">SAMN04488130_1222</name>
</gene>
<dbReference type="InterPro" id="IPR051839">
    <property type="entry name" value="RD_transcriptional_regulator"/>
</dbReference>
<dbReference type="RefSeq" id="WP_103998756.1">
    <property type="nucleotide sequence ID" value="NZ_FNVP01000001.1"/>
</dbReference>
<dbReference type="GO" id="GO:0006313">
    <property type="term" value="P:DNA transposition"/>
    <property type="evidence" value="ECO:0007669"/>
    <property type="project" value="InterPro"/>
</dbReference>
<feature type="coiled-coil region" evidence="1">
    <location>
        <begin position="63"/>
        <end position="90"/>
    </location>
</feature>
<keyword evidence="4" id="KW-1185">Reference proteome</keyword>
<dbReference type="AlphaFoldDB" id="A0A1H5TDZ1"/>